<dbReference type="Pfam" id="PF02469">
    <property type="entry name" value="Fasciclin"/>
    <property type="match status" value="1"/>
</dbReference>
<dbReference type="InterPro" id="IPR050904">
    <property type="entry name" value="Adhesion/Biosynth-related"/>
</dbReference>
<proteinExistence type="predicted"/>
<accession>A0A327WS73</accession>
<evidence type="ECO:0000313" key="7">
    <source>
        <dbReference type="Proteomes" id="UP000287865"/>
    </source>
</evidence>
<evidence type="ECO:0000256" key="2">
    <source>
        <dbReference type="SAM" id="SignalP"/>
    </source>
</evidence>
<dbReference type="InterPro" id="IPR036378">
    <property type="entry name" value="FAS1_dom_sf"/>
</dbReference>
<dbReference type="GO" id="GO:0005615">
    <property type="term" value="C:extracellular space"/>
    <property type="evidence" value="ECO:0007669"/>
    <property type="project" value="TreeGrafter"/>
</dbReference>
<feature type="domain" description="FAS1" evidence="3">
    <location>
        <begin position="63"/>
        <end position="196"/>
    </location>
</feature>
<dbReference type="PANTHER" id="PTHR10900">
    <property type="entry name" value="PERIOSTIN-RELATED"/>
    <property type="match status" value="1"/>
</dbReference>
<feature type="compositionally biased region" description="Basic and acidic residues" evidence="1">
    <location>
        <begin position="43"/>
        <end position="63"/>
    </location>
</feature>
<protein>
    <submittedName>
        <fullName evidence="4">Putative surface protein with fasciclin (FAS1) repeats</fullName>
    </submittedName>
</protein>
<dbReference type="RefSeq" id="WP_111569989.1">
    <property type="nucleotide sequence ID" value="NZ_PIPK01000012.1"/>
</dbReference>
<dbReference type="SUPFAM" id="SSF82153">
    <property type="entry name" value="FAS1 domain"/>
    <property type="match status" value="1"/>
</dbReference>
<evidence type="ECO:0000313" key="6">
    <source>
        <dbReference type="Proteomes" id="UP000249203"/>
    </source>
</evidence>
<dbReference type="EMBL" id="QLMD01000011">
    <property type="protein sequence ID" value="RAJ95273.1"/>
    <property type="molecule type" value="Genomic_DNA"/>
</dbReference>
<dbReference type="PANTHER" id="PTHR10900:SF77">
    <property type="entry name" value="FI19380P1"/>
    <property type="match status" value="1"/>
</dbReference>
<dbReference type="OrthoDB" id="9800666at2"/>
<evidence type="ECO:0000256" key="1">
    <source>
        <dbReference type="SAM" id="MobiDB-lite"/>
    </source>
</evidence>
<feature type="compositionally biased region" description="Low complexity" evidence="1">
    <location>
        <begin position="25"/>
        <end position="42"/>
    </location>
</feature>
<dbReference type="InterPro" id="IPR000782">
    <property type="entry name" value="FAS1_domain"/>
</dbReference>
<keyword evidence="2" id="KW-0732">Signal</keyword>
<dbReference type="EMBL" id="PIPK01000012">
    <property type="protein sequence ID" value="RUO21032.1"/>
    <property type="molecule type" value="Genomic_DNA"/>
</dbReference>
<reference evidence="4 6" key="2">
    <citation type="submission" date="2018-06" db="EMBL/GenBank/DDBJ databases">
        <title>Genomic Encyclopedia of Type Strains, Phase III (KMG-III): the genomes of soil and plant-associated and newly described type strains.</title>
        <authorList>
            <person name="Whitman W."/>
        </authorList>
    </citation>
    <scope>NUCLEOTIDE SEQUENCE [LARGE SCALE GENOMIC DNA]</scope>
    <source>
        <strain evidence="4 6">CGMCC 1.15366</strain>
    </source>
</reference>
<evidence type="ECO:0000313" key="5">
    <source>
        <dbReference type="EMBL" id="RUO21032.1"/>
    </source>
</evidence>
<reference evidence="5 7" key="1">
    <citation type="journal article" date="2018" name="Front. Microbiol.">
        <title>Genome-Based Analysis Reveals the Taxonomy and Diversity of the Family Idiomarinaceae.</title>
        <authorList>
            <person name="Liu Y."/>
            <person name="Lai Q."/>
            <person name="Shao Z."/>
        </authorList>
    </citation>
    <scope>NUCLEOTIDE SEQUENCE [LARGE SCALE GENOMIC DNA]</scope>
    <source>
        <strain evidence="5 7">CF12-14</strain>
    </source>
</reference>
<dbReference type="PROSITE" id="PS50213">
    <property type="entry name" value="FAS1"/>
    <property type="match status" value="1"/>
</dbReference>
<dbReference type="SMART" id="SM00554">
    <property type="entry name" value="FAS1"/>
    <property type="match status" value="1"/>
</dbReference>
<comment type="caution">
    <text evidence="4">The sequence shown here is derived from an EMBL/GenBank/DDBJ whole genome shotgun (WGS) entry which is preliminary data.</text>
</comment>
<dbReference type="Proteomes" id="UP000249203">
    <property type="component" value="Unassembled WGS sequence"/>
</dbReference>
<dbReference type="Gene3D" id="2.30.180.10">
    <property type="entry name" value="FAS1 domain"/>
    <property type="match status" value="1"/>
</dbReference>
<organism evidence="4 6">
    <name type="scientific">Aliidiomarina maris</name>
    <dbReference type="NCBI Taxonomy" id="531312"/>
    <lineage>
        <taxon>Bacteria</taxon>
        <taxon>Pseudomonadati</taxon>
        <taxon>Pseudomonadota</taxon>
        <taxon>Gammaproteobacteria</taxon>
        <taxon>Alteromonadales</taxon>
        <taxon>Idiomarinaceae</taxon>
        <taxon>Aliidiomarina</taxon>
    </lineage>
</organism>
<feature type="signal peptide" evidence="2">
    <location>
        <begin position="1"/>
        <end position="24"/>
    </location>
</feature>
<dbReference type="FunFam" id="2.30.180.10:FF:000014">
    <property type="entry name" value="Stabilin 1"/>
    <property type="match status" value="1"/>
</dbReference>
<gene>
    <name evidence="4" type="ORF">B0I24_11159</name>
    <name evidence="5" type="ORF">CWE07_11710</name>
</gene>
<sequence length="208" mass="23713">MLRTFGTTTLAALIAATFSAGAMAQQEQRTQTQQQQQQQQQERMGEQRGDEQRRYEKGSKHDDKTIVEVLNEKDRFSKFSEALEQADMKDKLNDSDSYTVFAPTNEAFERLPQGTWEQWMEDDNRDQLREILSYHIVEERVSVDDIGEAREEHASMQGEQLRVANAFGSFTVNTASVTHADIETENGYIHAIDTVLMDASRTGRQAAE</sequence>
<evidence type="ECO:0000259" key="3">
    <source>
        <dbReference type="PROSITE" id="PS50213"/>
    </source>
</evidence>
<keyword evidence="7" id="KW-1185">Reference proteome</keyword>
<dbReference type="AlphaFoldDB" id="A0A327WS73"/>
<feature type="region of interest" description="Disordered" evidence="1">
    <location>
        <begin position="25"/>
        <end position="63"/>
    </location>
</feature>
<name>A0A327WS73_9GAMM</name>
<evidence type="ECO:0000313" key="4">
    <source>
        <dbReference type="EMBL" id="RAJ95273.1"/>
    </source>
</evidence>
<dbReference type="Proteomes" id="UP000287865">
    <property type="component" value="Unassembled WGS sequence"/>
</dbReference>
<feature type="chain" id="PRO_5016322890" evidence="2">
    <location>
        <begin position="25"/>
        <end position="208"/>
    </location>
</feature>